<organism evidence="2 3">
    <name type="scientific">Salix udensis</name>
    <dbReference type="NCBI Taxonomy" id="889485"/>
    <lineage>
        <taxon>Eukaryota</taxon>
        <taxon>Viridiplantae</taxon>
        <taxon>Streptophyta</taxon>
        <taxon>Embryophyta</taxon>
        <taxon>Tracheophyta</taxon>
        <taxon>Spermatophyta</taxon>
        <taxon>Magnoliopsida</taxon>
        <taxon>eudicotyledons</taxon>
        <taxon>Gunneridae</taxon>
        <taxon>Pentapetalae</taxon>
        <taxon>rosids</taxon>
        <taxon>fabids</taxon>
        <taxon>Malpighiales</taxon>
        <taxon>Salicaceae</taxon>
        <taxon>Saliceae</taxon>
        <taxon>Salix</taxon>
    </lineage>
</organism>
<comment type="caution">
    <text evidence="2">The sequence shown here is derived from an EMBL/GenBank/DDBJ whole genome shotgun (WGS) entry which is preliminary data.</text>
</comment>
<proteinExistence type="predicted"/>
<feature type="chain" id="PRO_5042211049" evidence="1">
    <location>
        <begin position="22"/>
        <end position="138"/>
    </location>
</feature>
<dbReference type="AlphaFoldDB" id="A0AAD6KKG5"/>
<keyword evidence="3" id="KW-1185">Reference proteome</keyword>
<accession>A0AAD6KKG5</accession>
<dbReference type="Proteomes" id="UP001162972">
    <property type="component" value="Chromosome 16"/>
</dbReference>
<keyword evidence="1" id="KW-0732">Signal</keyword>
<protein>
    <submittedName>
        <fullName evidence="2">Uncharacterized protein</fullName>
    </submittedName>
</protein>
<sequence>MVCENMNIAVGLLSFIILVFCSQTRNTNFCIDLKRCQPQLKLFCHVLDLEILYPANILIQTYSTQRELSLIHHIKFTDQVQTTIPCVILSKYKQAGLCREFTSGPELGQTHHPKMSVCVELYILRKPGQCISNCYVQA</sequence>
<feature type="signal peptide" evidence="1">
    <location>
        <begin position="1"/>
        <end position="21"/>
    </location>
</feature>
<gene>
    <name evidence="2" type="ORF">OIU84_025835</name>
</gene>
<name>A0AAD6KKG5_9ROSI</name>
<evidence type="ECO:0000313" key="3">
    <source>
        <dbReference type="Proteomes" id="UP001162972"/>
    </source>
</evidence>
<evidence type="ECO:0000313" key="2">
    <source>
        <dbReference type="EMBL" id="KAJ6425139.1"/>
    </source>
</evidence>
<evidence type="ECO:0000256" key="1">
    <source>
        <dbReference type="SAM" id="SignalP"/>
    </source>
</evidence>
<dbReference type="EMBL" id="JAPFFJ010000006">
    <property type="protein sequence ID" value="KAJ6425139.1"/>
    <property type="molecule type" value="Genomic_DNA"/>
</dbReference>
<reference evidence="2 3" key="1">
    <citation type="journal article" date="2023" name="Int. J. Mol. Sci.">
        <title>De Novo Assembly and Annotation of 11 Diverse Shrub Willow (Salix) Genomes Reveals Novel Gene Organization in Sex-Linked Regions.</title>
        <authorList>
            <person name="Hyden B."/>
            <person name="Feng K."/>
            <person name="Yates T.B."/>
            <person name="Jawdy S."/>
            <person name="Cereghino C."/>
            <person name="Smart L.B."/>
            <person name="Muchero W."/>
        </authorList>
    </citation>
    <scope>NUCLEOTIDE SEQUENCE [LARGE SCALE GENOMIC DNA]</scope>
    <source>
        <tissue evidence="2">Shoot tip</tissue>
    </source>
</reference>